<dbReference type="PANTHER" id="PTHR43434">
    <property type="entry name" value="PHOSPHOGLYCOLATE PHOSPHATASE"/>
    <property type="match status" value="1"/>
</dbReference>
<dbReference type="InterPro" id="IPR023198">
    <property type="entry name" value="PGP-like_dom2"/>
</dbReference>
<proteinExistence type="predicted"/>
<dbReference type="Pfam" id="PF00702">
    <property type="entry name" value="Hydrolase"/>
    <property type="match status" value="1"/>
</dbReference>
<dbReference type="RefSeq" id="WP_030531575.1">
    <property type="nucleotide sequence ID" value="NZ_JOIJ01000005.1"/>
</dbReference>
<dbReference type="GO" id="GO:0005829">
    <property type="term" value="C:cytosol"/>
    <property type="evidence" value="ECO:0007669"/>
    <property type="project" value="TreeGrafter"/>
</dbReference>
<dbReference type="PANTHER" id="PTHR43434:SF1">
    <property type="entry name" value="PHOSPHOGLYCOLATE PHOSPHATASE"/>
    <property type="match status" value="1"/>
</dbReference>
<protein>
    <submittedName>
        <fullName evidence="1">Phosphoglycolate phosphatase</fullName>
    </submittedName>
</protein>
<dbReference type="PRINTS" id="PR00413">
    <property type="entry name" value="HADHALOGNASE"/>
</dbReference>
<comment type="caution">
    <text evidence="1">The sequence shown here is derived from an EMBL/GenBank/DDBJ whole genome shotgun (WGS) entry which is preliminary data.</text>
</comment>
<dbReference type="Proteomes" id="UP000317303">
    <property type="component" value="Unassembled WGS sequence"/>
</dbReference>
<dbReference type="InterPro" id="IPR006439">
    <property type="entry name" value="HAD-SF_hydro_IA"/>
</dbReference>
<evidence type="ECO:0000313" key="2">
    <source>
        <dbReference type="Proteomes" id="UP000317303"/>
    </source>
</evidence>
<dbReference type="SFLD" id="SFLDG01129">
    <property type="entry name" value="C1.5:_HAD__Beta-PGM__Phosphata"/>
    <property type="match status" value="1"/>
</dbReference>
<reference evidence="1 2" key="1">
    <citation type="submission" date="2019-07" db="EMBL/GenBank/DDBJ databases">
        <title>R&amp;d 2014.</title>
        <authorList>
            <person name="Klenk H.-P."/>
        </authorList>
    </citation>
    <scope>NUCLEOTIDE SEQUENCE [LARGE SCALE GENOMIC DNA]</scope>
    <source>
        <strain evidence="1 2">DSM 43194</strain>
    </source>
</reference>
<keyword evidence="2" id="KW-1185">Reference proteome</keyword>
<dbReference type="InterPro" id="IPR023214">
    <property type="entry name" value="HAD_sf"/>
</dbReference>
<dbReference type="OrthoDB" id="9797743at2"/>
<dbReference type="EMBL" id="VLJV01000001">
    <property type="protein sequence ID" value="TWH20840.1"/>
    <property type="molecule type" value="Genomic_DNA"/>
</dbReference>
<dbReference type="NCBIfam" id="TIGR01549">
    <property type="entry name" value="HAD-SF-IA-v1"/>
    <property type="match status" value="1"/>
</dbReference>
<dbReference type="Gene3D" id="3.40.50.1000">
    <property type="entry name" value="HAD superfamily/HAD-like"/>
    <property type="match status" value="1"/>
</dbReference>
<accession>A0A660CB86</accession>
<dbReference type="NCBIfam" id="TIGR01509">
    <property type="entry name" value="HAD-SF-IA-v3"/>
    <property type="match status" value="1"/>
</dbReference>
<dbReference type="GO" id="GO:0006281">
    <property type="term" value="P:DNA repair"/>
    <property type="evidence" value="ECO:0007669"/>
    <property type="project" value="TreeGrafter"/>
</dbReference>
<sequence>MTRTYKAAVFDLDGTLVDSAPDIARALNVALSRRSLPPVTADEVRGILGEGARSLVARAVGLVRGPESAVDDVLADYTAAYTVDPVAETTVYRDALDAVAALRAEGVAIGVCTNKRSRLAHRVLESTGLGTHVDTVVGIDEVAAGKPDPQHLQAALDRLSVSPADALYVGDTAIDAEAARRTGVDYVHVAWGHHGVGESVIERFAELVPRI</sequence>
<gene>
    <name evidence="1" type="ORF">JD82_02689</name>
</gene>
<evidence type="ECO:0000313" key="1">
    <source>
        <dbReference type="EMBL" id="TWH20840.1"/>
    </source>
</evidence>
<dbReference type="SFLD" id="SFLDS00003">
    <property type="entry name" value="Haloacid_Dehalogenase"/>
    <property type="match status" value="1"/>
</dbReference>
<dbReference type="Gene3D" id="1.10.150.240">
    <property type="entry name" value="Putative phosphatase, domain 2"/>
    <property type="match status" value="1"/>
</dbReference>
<dbReference type="InterPro" id="IPR036412">
    <property type="entry name" value="HAD-like_sf"/>
</dbReference>
<dbReference type="GO" id="GO:0008967">
    <property type="term" value="F:phosphoglycolate phosphatase activity"/>
    <property type="evidence" value="ECO:0007669"/>
    <property type="project" value="TreeGrafter"/>
</dbReference>
<dbReference type="InterPro" id="IPR050155">
    <property type="entry name" value="HAD-like_hydrolase_sf"/>
</dbReference>
<name>A0A660CB86_9PSEU</name>
<dbReference type="SFLD" id="SFLDG01135">
    <property type="entry name" value="C1.5.6:_HAD__Beta-PGM__Phospha"/>
    <property type="match status" value="1"/>
</dbReference>
<organism evidence="1 2">
    <name type="scientific">Prauserella rugosa</name>
    <dbReference type="NCBI Taxonomy" id="43354"/>
    <lineage>
        <taxon>Bacteria</taxon>
        <taxon>Bacillati</taxon>
        <taxon>Actinomycetota</taxon>
        <taxon>Actinomycetes</taxon>
        <taxon>Pseudonocardiales</taxon>
        <taxon>Pseudonocardiaceae</taxon>
        <taxon>Prauserella</taxon>
    </lineage>
</organism>
<dbReference type="SUPFAM" id="SSF56784">
    <property type="entry name" value="HAD-like"/>
    <property type="match status" value="1"/>
</dbReference>
<dbReference type="AlphaFoldDB" id="A0A660CB86"/>